<gene>
    <name evidence="10" type="ORF">ODALV1_LOCUS17547</name>
</gene>
<evidence type="ECO:0000256" key="2">
    <source>
        <dbReference type="ARBA" id="ARBA00022692"/>
    </source>
</evidence>
<dbReference type="PANTHER" id="PTHR13802">
    <property type="entry name" value="MUCIN 4-RELATED"/>
    <property type="match status" value="1"/>
</dbReference>
<dbReference type="SMART" id="SM00539">
    <property type="entry name" value="NIDO"/>
    <property type="match status" value="1"/>
</dbReference>
<evidence type="ECO:0000256" key="7">
    <source>
        <dbReference type="SAM" id="SignalP"/>
    </source>
</evidence>
<reference evidence="10 11" key="1">
    <citation type="submission" date="2024-08" db="EMBL/GenBank/DDBJ databases">
        <authorList>
            <person name="Cucini C."/>
            <person name="Frati F."/>
        </authorList>
    </citation>
    <scope>NUCLEOTIDE SEQUENCE [LARGE SCALE GENOMIC DNA]</scope>
</reference>
<comment type="subcellular location">
    <subcellularLocation>
        <location evidence="1">Membrane</location>
    </subcellularLocation>
</comment>
<evidence type="ECO:0000256" key="4">
    <source>
        <dbReference type="ARBA" id="ARBA00023136"/>
    </source>
</evidence>
<sequence length="1168" mass="131556">MGQWTTVWIPFVFIAKLFLFQHCESAVSESELFPYDRGDYHKLIFKDDEFLQVNWSIGFNFFNTTFHSTFLSGNGQISFERGIAKFAPSCNSSNTPMIMAYWSDSISDSKSQVLYQETRDPTLLQKAGTDIFLAFPEMKGISLSWMFLVTWKNMAFFGADPKCNGLSKRNTYQLVLTTDGYYTFALMYYNRIDWTTGAHSFTGGDPCKGLSDIRGKPARVGFDFGDGKTLYTVADSCTNSILNISQTSNFNQPGKWAFQIESNLGTSSCDDFEFTKNKMLKLSPNVVSFAGLQPLKIEGPCLKRRAKAKCIFHDVVNKTRTKRFVNGVISQDYISISCPLPLFHEVGRKKVDLKISYPSTSRSRKGQDQQVYTGYIYALDDASWSEHLDFELKKKVNSENQFILIAYWNPDYFRDEDNIIPSLVDIILNIHDGNGWSEVGVVERNISNNGYFQGTIDQKVFEDWGNRGKLDMTFLIMSPSTGNDILRKQLGSKLLPGFMSIYEMFPPQFHPNCQTITLPTVNTTACPPTLEHANIDANFEDDPDHKATPEIQFSKRQSVYISERGNPKCKYDQGGNLIMIPIGRGDTADQNNPSDVPLYFLNDAVPNAICDRSTTTNEAISYPTNNDGSNYSSRKFARATGDPHISTFDGFAYTFNGVGEFWLVKYIDPEKGIEFKMQTRMEQCVSASSSLEELKPLKASVITSVVMEETRNGEKVKVQVTSARRKILVVVDEIPVDIDSKEITKDFTLKFKSCSITIKKPLLGVQNETVIVTFSSSFSFQFSTVGPTEVALNLIGSVNSNLMHLIEGAFKISRGAAAIDEYEDAKEYEMSDEFTIRTNEEVHSYIALKWMIRQQNESIFNYRPGESLITFFNPDFSPHFEIDFESVPQNVTNLCEQNEECIFDYVTTGSTVLAKATLESIREYERLVKLAEKEVKLCPPLENPEGCQLFNLNNAIAGVGKADLRCAENLSLNCSCVDSKEEKSKPKWMCGTEQDNQIEDIKNPVLRCAEPPTLANVQLIFDGDNNALGSTVDVKCDNEDGKEYTVFWGEQKFNGPDGICPESEPCPNQTFTCVEKEVTTENGTILIHPVWSGYGGKNLEHVRCLRLEQVESMRNIEVNSTDDSVGSESTFCYNTRVTGELISKSSKLVGVHVVPYFIFIFTFNFLIL</sequence>
<proteinExistence type="predicted"/>
<dbReference type="Proteomes" id="UP001642540">
    <property type="component" value="Unassembled WGS sequence"/>
</dbReference>
<feature type="signal peptide" evidence="7">
    <location>
        <begin position="1"/>
        <end position="25"/>
    </location>
</feature>
<evidence type="ECO:0000256" key="1">
    <source>
        <dbReference type="ARBA" id="ARBA00004370"/>
    </source>
</evidence>
<evidence type="ECO:0000256" key="6">
    <source>
        <dbReference type="SAM" id="Phobius"/>
    </source>
</evidence>
<dbReference type="EMBL" id="CAXLJM020000053">
    <property type="protein sequence ID" value="CAL8117126.1"/>
    <property type="molecule type" value="Genomic_DNA"/>
</dbReference>
<organism evidence="10 11">
    <name type="scientific">Orchesella dallaii</name>
    <dbReference type="NCBI Taxonomy" id="48710"/>
    <lineage>
        <taxon>Eukaryota</taxon>
        <taxon>Metazoa</taxon>
        <taxon>Ecdysozoa</taxon>
        <taxon>Arthropoda</taxon>
        <taxon>Hexapoda</taxon>
        <taxon>Collembola</taxon>
        <taxon>Entomobryomorpha</taxon>
        <taxon>Entomobryoidea</taxon>
        <taxon>Orchesellidae</taxon>
        <taxon>Orchesellinae</taxon>
        <taxon>Orchesella</taxon>
    </lineage>
</organism>
<dbReference type="InterPro" id="IPR051495">
    <property type="entry name" value="Epithelial_Barrier/Signaling"/>
</dbReference>
<dbReference type="PROSITE" id="PS51233">
    <property type="entry name" value="VWFD"/>
    <property type="match status" value="1"/>
</dbReference>
<dbReference type="PANTHER" id="PTHR13802:SF59">
    <property type="entry name" value="SUSHI DOMAIN-CONTAINING PROTEIN 2"/>
    <property type="match status" value="1"/>
</dbReference>
<evidence type="ECO:0000256" key="3">
    <source>
        <dbReference type="ARBA" id="ARBA00022989"/>
    </source>
</evidence>
<keyword evidence="5" id="KW-1015">Disulfide bond</keyword>
<name>A0ABP1R825_9HEXA</name>
<feature type="transmembrane region" description="Helical" evidence="6">
    <location>
        <begin position="1148"/>
        <end position="1167"/>
    </location>
</feature>
<evidence type="ECO:0000259" key="9">
    <source>
        <dbReference type="PROSITE" id="PS51233"/>
    </source>
</evidence>
<dbReference type="Pfam" id="PF23263">
    <property type="entry name" value="C8-3_MUC4"/>
    <property type="match status" value="1"/>
</dbReference>
<keyword evidence="4 6" id="KW-0472">Membrane</keyword>
<dbReference type="InterPro" id="IPR056619">
    <property type="entry name" value="C8-3_MUC4"/>
</dbReference>
<keyword evidence="11" id="KW-1185">Reference proteome</keyword>
<dbReference type="InterPro" id="IPR001846">
    <property type="entry name" value="VWF_type-D"/>
</dbReference>
<dbReference type="Pfam" id="PF00094">
    <property type="entry name" value="VWD"/>
    <property type="match status" value="1"/>
</dbReference>
<feature type="chain" id="PRO_5045076958" description="Sushi, nidogen and EGF-like domain-containing protein 1" evidence="7">
    <location>
        <begin position="26"/>
        <end position="1168"/>
    </location>
</feature>
<protein>
    <recommendedName>
        <fullName evidence="12">Sushi, nidogen and EGF-like domain-containing protein 1</fullName>
    </recommendedName>
</protein>
<dbReference type="Pfam" id="PF06119">
    <property type="entry name" value="NIDO"/>
    <property type="match status" value="1"/>
</dbReference>
<comment type="caution">
    <text evidence="10">The sequence shown here is derived from an EMBL/GenBank/DDBJ whole genome shotgun (WGS) entry which is preliminary data.</text>
</comment>
<keyword evidence="3 6" id="KW-1133">Transmembrane helix</keyword>
<evidence type="ECO:0008006" key="12">
    <source>
        <dbReference type="Google" id="ProtNLM"/>
    </source>
</evidence>
<accession>A0ABP1R825</accession>
<keyword evidence="7" id="KW-0732">Signal</keyword>
<feature type="domain" description="VWFD" evidence="9">
    <location>
        <begin position="635"/>
        <end position="836"/>
    </location>
</feature>
<evidence type="ECO:0000256" key="5">
    <source>
        <dbReference type="ARBA" id="ARBA00023157"/>
    </source>
</evidence>
<evidence type="ECO:0000313" key="11">
    <source>
        <dbReference type="Proteomes" id="UP001642540"/>
    </source>
</evidence>
<keyword evidence="2 6" id="KW-0812">Transmembrane</keyword>
<dbReference type="InterPro" id="IPR003886">
    <property type="entry name" value="NIDO_dom"/>
</dbReference>
<evidence type="ECO:0000313" key="10">
    <source>
        <dbReference type="EMBL" id="CAL8117126.1"/>
    </source>
</evidence>
<evidence type="ECO:0000259" key="8">
    <source>
        <dbReference type="PROSITE" id="PS51220"/>
    </source>
</evidence>
<feature type="domain" description="NIDO" evidence="8">
    <location>
        <begin position="100"/>
        <end position="263"/>
    </location>
</feature>
<dbReference type="PROSITE" id="PS51220">
    <property type="entry name" value="NIDO"/>
    <property type="match status" value="1"/>
</dbReference>